<dbReference type="Proteomes" id="UP000222542">
    <property type="component" value="Unassembled WGS sequence"/>
</dbReference>
<dbReference type="InterPro" id="IPR007750">
    <property type="entry name" value="DUF674"/>
</dbReference>
<dbReference type="EMBL" id="AYRZ02000006">
    <property type="protein sequence ID" value="PHT79842.1"/>
    <property type="molecule type" value="Genomic_DNA"/>
</dbReference>
<dbReference type="OMA" id="DGDFPWY"/>
<accession>A0A2G2ZCX1</accession>
<dbReference type="PANTHER" id="PTHR33103:SF71">
    <property type="entry name" value="DUF674 DOMAIN-CONTAINING PROTEIN"/>
    <property type="match status" value="1"/>
</dbReference>
<name>A0A2G2ZCX1_CAPAN</name>
<proteinExistence type="predicted"/>
<evidence type="ECO:0000313" key="1">
    <source>
        <dbReference type="EMBL" id="PHT79842.1"/>
    </source>
</evidence>
<dbReference type="PANTHER" id="PTHR33103">
    <property type="entry name" value="OS01G0153900 PROTEIN"/>
    <property type="match status" value="1"/>
</dbReference>
<evidence type="ECO:0000313" key="2">
    <source>
        <dbReference type="Proteomes" id="UP000222542"/>
    </source>
</evidence>
<dbReference type="Gramene" id="PHT79842">
    <property type="protein sequence ID" value="PHT79842"/>
    <property type="gene ID" value="T459_17894"/>
</dbReference>
<gene>
    <name evidence="1" type="ORF">T459_17894</name>
</gene>
<dbReference type="Pfam" id="PF05056">
    <property type="entry name" value="DUF674"/>
    <property type="match status" value="1"/>
</dbReference>
<reference evidence="1 2" key="2">
    <citation type="journal article" date="2017" name="Genome Biol.">
        <title>New reference genome sequences of hot pepper reveal the massive evolution of plant disease-resistance genes by retroduplication.</title>
        <authorList>
            <person name="Kim S."/>
            <person name="Park J."/>
            <person name="Yeom S.I."/>
            <person name="Kim Y.M."/>
            <person name="Seo E."/>
            <person name="Kim K.T."/>
            <person name="Kim M.S."/>
            <person name="Lee J.M."/>
            <person name="Cheong K."/>
            <person name="Shin H.S."/>
            <person name="Kim S.B."/>
            <person name="Han K."/>
            <person name="Lee J."/>
            <person name="Park M."/>
            <person name="Lee H.A."/>
            <person name="Lee H.Y."/>
            <person name="Lee Y."/>
            <person name="Oh S."/>
            <person name="Lee J.H."/>
            <person name="Choi E."/>
            <person name="Choi E."/>
            <person name="Lee S.E."/>
            <person name="Jeon J."/>
            <person name="Kim H."/>
            <person name="Choi G."/>
            <person name="Song H."/>
            <person name="Lee J."/>
            <person name="Lee S.C."/>
            <person name="Kwon J.K."/>
            <person name="Lee H.Y."/>
            <person name="Koo N."/>
            <person name="Hong Y."/>
            <person name="Kim R.W."/>
            <person name="Kang W.H."/>
            <person name="Huh J.H."/>
            <person name="Kang B.C."/>
            <person name="Yang T.J."/>
            <person name="Lee Y.H."/>
            <person name="Bennetzen J.L."/>
            <person name="Choi D."/>
        </authorList>
    </citation>
    <scope>NUCLEOTIDE SEQUENCE [LARGE SCALE GENOMIC DNA]</scope>
    <source>
        <strain evidence="2">cv. CM334</strain>
    </source>
</reference>
<comment type="caution">
    <text evidence="1">The sequence shown here is derived from an EMBL/GenBank/DDBJ whole genome shotgun (WGS) entry which is preliminary data.</text>
</comment>
<dbReference type="AlphaFoldDB" id="A0A2G2ZCX1"/>
<keyword evidence="2" id="KW-1185">Reference proteome</keyword>
<organism evidence="1 2">
    <name type="scientific">Capsicum annuum</name>
    <name type="common">Capsicum pepper</name>
    <dbReference type="NCBI Taxonomy" id="4072"/>
    <lineage>
        <taxon>Eukaryota</taxon>
        <taxon>Viridiplantae</taxon>
        <taxon>Streptophyta</taxon>
        <taxon>Embryophyta</taxon>
        <taxon>Tracheophyta</taxon>
        <taxon>Spermatophyta</taxon>
        <taxon>Magnoliopsida</taxon>
        <taxon>eudicotyledons</taxon>
        <taxon>Gunneridae</taxon>
        <taxon>Pentapetalae</taxon>
        <taxon>asterids</taxon>
        <taxon>lamiids</taxon>
        <taxon>Solanales</taxon>
        <taxon>Solanaceae</taxon>
        <taxon>Solanoideae</taxon>
        <taxon>Capsiceae</taxon>
        <taxon>Capsicum</taxon>
    </lineage>
</organism>
<dbReference type="STRING" id="4072.A0A2G2ZCX1"/>
<sequence>MADQSKVTMKLLIDTKRKRVMFAEAGKECIDFLFHILALPLGSVIRLLTTNCLDGDFPWYGKALEEIAYTD</sequence>
<protein>
    <submittedName>
        <fullName evidence="1">Uncharacterized protein</fullName>
    </submittedName>
</protein>
<reference evidence="1 2" key="1">
    <citation type="journal article" date="2014" name="Nat. Genet.">
        <title>Genome sequence of the hot pepper provides insights into the evolution of pungency in Capsicum species.</title>
        <authorList>
            <person name="Kim S."/>
            <person name="Park M."/>
            <person name="Yeom S.I."/>
            <person name="Kim Y.M."/>
            <person name="Lee J.M."/>
            <person name="Lee H.A."/>
            <person name="Seo E."/>
            <person name="Choi J."/>
            <person name="Cheong K."/>
            <person name="Kim K.T."/>
            <person name="Jung K."/>
            <person name="Lee G.W."/>
            <person name="Oh S.K."/>
            <person name="Bae C."/>
            <person name="Kim S.B."/>
            <person name="Lee H.Y."/>
            <person name="Kim S.Y."/>
            <person name="Kim M.S."/>
            <person name="Kang B.C."/>
            <person name="Jo Y.D."/>
            <person name="Yang H.B."/>
            <person name="Jeong H.J."/>
            <person name="Kang W.H."/>
            <person name="Kwon J.K."/>
            <person name="Shin C."/>
            <person name="Lim J.Y."/>
            <person name="Park J.H."/>
            <person name="Huh J.H."/>
            <person name="Kim J.S."/>
            <person name="Kim B.D."/>
            <person name="Cohen O."/>
            <person name="Paran I."/>
            <person name="Suh M.C."/>
            <person name="Lee S.B."/>
            <person name="Kim Y.K."/>
            <person name="Shin Y."/>
            <person name="Noh S.J."/>
            <person name="Park J."/>
            <person name="Seo Y.S."/>
            <person name="Kwon S.Y."/>
            <person name="Kim H.A."/>
            <person name="Park J.M."/>
            <person name="Kim H.J."/>
            <person name="Choi S.B."/>
            <person name="Bosland P.W."/>
            <person name="Reeves G."/>
            <person name="Jo S.H."/>
            <person name="Lee B.W."/>
            <person name="Cho H.T."/>
            <person name="Choi H.S."/>
            <person name="Lee M.S."/>
            <person name="Yu Y."/>
            <person name="Do Choi Y."/>
            <person name="Park B.S."/>
            <person name="van Deynze A."/>
            <person name="Ashrafi H."/>
            <person name="Hill T."/>
            <person name="Kim W.T."/>
            <person name="Pai H.S."/>
            <person name="Ahn H.K."/>
            <person name="Yeam I."/>
            <person name="Giovannoni J.J."/>
            <person name="Rose J.K."/>
            <person name="Sorensen I."/>
            <person name="Lee S.J."/>
            <person name="Kim R.W."/>
            <person name="Choi I.Y."/>
            <person name="Choi B.S."/>
            <person name="Lim J.S."/>
            <person name="Lee Y.H."/>
            <person name="Choi D."/>
        </authorList>
    </citation>
    <scope>NUCLEOTIDE SEQUENCE [LARGE SCALE GENOMIC DNA]</scope>
    <source>
        <strain evidence="2">cv. CM334</strain>
    </source>
</reference>